<accession>A0A9P8TRT5</accession>
<sequence>MKEIQQPTPPKNPMSKGLLSPHDSILNALNTSEVDNKSNRLAKSHRDDNTSAKNKENFNVSSWLDINNNDYSNLYPIRSRPGSSVLSSSPDLDSAKTHESHFPANFSQNASLALNESPLHNQDQLSGENHTAEAFILPDFSNYRKRNQLEQQLVNYSNNSEPYEYADDKILILGSKKFQVYDSLSLPVQSNFTTHLGLSPSIILVIFDGLNKIGNILNQLKFLVQQKRSYSLNSQLEEEDMVIIPFYKNIDFHVIINLLESYRLLCNPIRYNSRQEISGVLSSLIINNYLDYQDPPQGSMPHDYINLSDQDDHTIELPLNQQNFAPVKTFPLMENVTDNLTIESPDQRKVSNKSILIKHQITKSLSNMNMSNFNSTSPSLNGHSPKKRRQPKMGNSSLWSSVCNFTSKLFSCKFWQRQRYLLVPLAIGLGIGVLLALTYPYLKVYMKPAEEEVILRSSKRVKRELLRDNVKLFSSKLQGAVRYLARKTQRVIDQWDEHIINSTNGYNGAILWSI</sequence>
<organism evidence="3 4">
    <name type="scientific">Wickerhamomyces pijperi</name>
    <name type="common">Yeast</name>
    <name type="synonym">Pichia pijperi</name>
    <dbReference type="NCBI Taxonomy" id="599730"/>
    <lineage>
        <taxon>Eukaryota</taxon>
        <taxon>Fungi</taxon>
        <taxon>Dikarya</taxon>
        <taxon>Ascomycota</taxon>
        <taxon>Saccharomycotina</taxon>
        <taxon>Saccharomycetes</taxon>
        <taxon>Phaffomycetales</taxon>
        <taxon>Wickerhamomycetaceae</taxon>
        <taxon>Wickerhamomyces</taxon>
    </lineage>
</organism>
<evidence type="ECO:0000313" key="3">
    <source>
        <dbReference type="EMBL" id="KAH3688399.1"/>
    </source>
</evidence>
<keyword evidence="4" id="KW-1185">Reference proteome</keyword>
<keyword evidence="2" id="KW-0472">Membrane</keyword>
<feature type="compositionally biased region" description="Basic and acidic residues" evidence="1">
    <location>
        <begin position="34"/>
        <end position="54"/>
    </location>
</feature>
<gene>
    <name evidence="3" type="ORF">WICPIJ_000612</name>
</gene>
<keyword evidence="2" id="KW-1133">Transmembrane helix</keyword>
<feature type="region of interest" description="Disordered" evidence="1">
    <location>
        <begin position="1"/>
        <end position="54"/>
    </location>
</feature>
<dbReference type="AlphaFoldDB" id="A0A9P8TRT5"/>
<evidence type="ECO:0000313" key="4">
    <source>
        <dbReference type="Proteomes" id="UP000774326"/>
    </source>
</evidence>
<evidence type="ECO:0000256" key="2">
    <source>
        <dbReference type="SAM" id="Phobius"/>
    </source>
</evidence>
<comment type="caution">
    <text evidence="3">The sequence shown here is derived from an EMBL/GenBank/DDBJ whole genome shotgun (WGS) entry which is preliminary data.</text>
</comment>
<protein>
    <submittedName>
        <fullName evidence="3">Uncharacterized protein</fullName>
    </submittedName>
</protein>
<reference evidence="3" key="2">
    <citation type="submission" date="2021-01" db="EMBL/GenBank/DDBJ databases">
        <authorList>
            <person name="Schikora-Tamarit M.A."/>
        </authorList>
    </citation>
    <scope>NUCLEOTIDE SEQUENCE</scope>
    <source>
        <strain evidence="3">CBS2887</strain>
    </source>
</reference>
<feature type="transmembrane region" description="Helical" evidence="2">
    <location>
        <begin position="420"/>
        <end position="442"/>
    </location>
</feature>
<reference evidence="3" key="1">
    <citation type="journal article" date="2021" name="Open Biol.">
        <title>Shared evolutionary footprints suggest mitochondrial oxidative damage underlies multiple complex I losses in fungi.</title>
        <authorList>
            <person name="Schikora-Tamarit M.A."/>
            <person name="Marcet-Houben M."/>
            <person name="Nosek J."/>
            <person name="Gabaldon T."/>
        </authorList>
    </citation>
    <scope>NUCLEOTIDE SEQUENCE</scope>
    <source>
        <strain evidence="3">CBS2887</strain>
    </source>
</reference>
<proteinExistence type="predicted"/>
<name>A0A9P8TRT5_WICPI</name>
<dbReference type="EMBL" id="JAEUBG010000350">
    <property type="protein sequence ID" value="KAH3688399.1"/>
    <property type="molecule type" value="Genomic_DNA"/>
</dbReference>
<feature type="region of interest" description="Disordered" evidence="1">
    <location>
        <begin position="372"/>
        <end position="395"/>
    </location>
</feature>
<dbReference type="OrthoDB" id="3981177at2759"/>
<evidence type="ECO:0000256" key="1">
    <source>
        <dbReference type="SAM" id="MobiDB-lite"/>
    </source>
</evidence>
<keyword evidence="2" id="KW-0812">Transmembrane</keyword>
<dbReference type="Proteomes" id="UP000774326">
    <property type="component" value="Unassembled WGS sequence"/>
</dbReference>